<gene>
    <name evidence="2" type="ORF">SAMN04488540_11138</name>
</gene>
<dbReference type="RefSeq" id="WP_090365895.1">
    <property type="nucleotide sequence ID" value="NZ_FNEM01000011.1"/>
</dbReference>
<evidence type="ECO:0000313" key="2">
    <source>
        <dbReference type="EMBL" id="SDJ65188.1"/>
    </source>
</evidence>
<sequence>MRLLPLVLLFSLPLSARPFDPGFSVRVGGFWAEVDSSFGAKTTISNTPIRIDFESDLALEESKFSPFIELTYRFDDTNLLALNYLSLHRSAESRSTEQSYEFEWEGNRYRVDSGARLRSQLDVDIYQLVYSRTLFQGSDYSIMGTLGLHLMDIYAELDGEIKLIGEGGEEEVADRAFGEITAPLPDIGLIAGWSFADGWLVALHTQYLKVSFDDIDGSLLDLRLQLTHYIAPNLALGLAWQHYELEVEEKRSYSNVDVIFNYQGPSLMIHYDF</sequence>
<evidence type="ECO:0000256" key="1">
    <source>
        <dbReference type="SAM" id="SignalP"/>
    </source>
</evidence>
<evidence type="ECO:0000313" key="3">
    <source>
        <dbReference type="Proteomes" id="UP000199527"/>
    </source>
</evidence>
<dbReference type="EMBL" id="FNEM01000011">
    <property type="protein sequence ID" value="SDJ65188.1"/>
    <property type="molecule type" value="Genomic_DNA"/>
</dbReference>
<name>A0A1G8VGM5_9GAMM</name>
<evidence type="ECO:0008006" key="4">
    <source>
        <dbReference type="Google" id="ProtNLM"/>
    </source>
</evidence>
<dbReference type="AlphaFoldDB" id="A0A1G8VGM5"/>
<dbReference type="OrthoDB" id="7056944at2"/>
<organism evidence="2 3">
    <name type="scientific">Ferrimonas sediminum</name>
    <dbReference type="NCBI Taxonomy" id="718193"/>
    <lineage>
        <taxon>Bacteria</taxon>
        <taxon>Pseudomonadati</taxon>
        <taxon>Pseudomonadota</taxon>
        <taxon>Gammaproteobacteria</taxon>
        <taxon>Alteromonadales</taxon>
        <taxon>Ferrimonadaceae</taxon>
        <taxon>Ferrimonas</taxon>
    </lineage>
</organism>
<feature type="signal peptide" evidence="1">
    <location>
        <begin position="1"/>
        <end position="16"/>
    </location>
</feature>
<accession>A0A1G8VGM5</accession>
<keyword evidence="3" id="KW-1185">Reference proteome</keyword>
<proteinExistence type="predicted"/>
<dbReference type="Proteomes" id="UP000199527">
    <property type="component" value="Unassembled WGS sequence"/>
</dbReference>
<feature type="chain" id="PRO_5011684125" description="Outer membrane protein" evidence="1">
    <location>
        <begin position="17"/>
        <end position="273"/>
    </location>
</feature>
<reference evidence="3" key="1">
    <citation type="submission" date="2016-10" db="EMBL/GenBank/DDBJ databases">
        <authorList>
            <person name="Varghese N."/>
            <person name="Submissions S."/>
        </authorList>
    </citation>
    <scope>NUCLEOTIDE SEQUENCE [LARGE SCALE GENOMIC DNA]</scope>
    <source>
        <strain evidence="3">DSM 23317</strain>
    </source>
</reference>
<keyword evidence="1" id="KW-0732">Signal</keyword>
<protein>
    <recommendedName>
        <fullName evidence="4">Outer membrane protein</fullName>
    </recommendedName>
</protein>